<evidence type="ECO:0000313" key="2">
    <source>
        <dbReference type="EMBL" id="MBB4266525.1"/>
    </source>
</evidence>
<comment type="caution">
    <text evidence="2">The sequence shown here is derived from an EMBL/GenBank/DDBJ whole genome shotgun (WGS) entry which is preliminary data.</text>
</comment>
<sequence length="117" mass="12075">MTTSLFRRPAAPLATVAGVIGLALLAGAAPRVAQAHTPLCACYDNGDGTVMCEGGFSDGSSASGVRIAVRDGSGHVLVDGSMDENSEFIFDKPRDGFSVIFDAGAGHQIEIRDADIY</sequence>
<feature type="signal peptide" evidence="1">
    <location>
        <begin position="1"/>
        <end position="28"/>
    </location>
</feature>
<name>A0A7W6W9V2_9PROT</name>
<keyword evidence="1" id="KW-0732">Signal</keyword>
<reference evidence="2 3" key="1">
    <citation type="submission" date="2020-08" db="EMBL/GenBank/DDBJ databases">
        <title>Genome sequencing of Purple Non-Sulfur Bacteria from various extreme environments.</title>
        <authorList>
            <person name="Mayer M."/>
        </authorList>
    </citation>
    <scope>NUCLEOTIDE SEQUENCE [LARGE SCALE GENOMIC DNA]</scope>
    <source>
        <strain evidence="2 3">JA131</strain>
    </source>
</reference>
<evidence type="ECO:0000313" key="3">
    <source>
        <dbReference type="Proteomes" id="UP000554286"/>
    </source>
</evidence>
<proteinExistence type="predicted"/>
<dbReference type="EMBL" id="JACIGK010000014">
    <property type="protein sequence ID" value="MBB4266525.1"/>
    <property type="molecule type" value="Genomic_DNA"/>
</dbReference>
<feature type="chain" id="PRO_5031402526" evidence="1">
    <location>
        <begin position="29"/>
        <end position="117"/>
    </location>
</feature>
<dbReference type="RefSeq" id="WP_221238417.1">
    <property type="nucleotide sequence ID" value="NZ_JACIGK010000014.1"/>
</dbReference>
<organism evidence="2 3">
    <name type="scientific">Roseospira visakhapatnamensis</name>
    <dbReference type="NCBI Taxonomy" id="390880"/>
    <lineage>
        <taxon>Bacteria</taxon>
        <taxon>Pseudomonadati</taxon>
        <taxon>Pseudomonadota</taxon>
        <taxon>Alphaproteobacteria</taxon>
        <taxon>Rhodospirillales</taxon>
        <taxon>Rhodospirillaceae</taxon>
        <taxon>Roseospira</taxon>
    </lineage>
</organism>
<accession>A0A7W6W9V2</accession>
<gene>
    <name evidence="2" type="ORF">GGD89_002157</name>
</gene>
<protein>
    <submittedName>
        <fullName evidence="2">Uncharacterized protein</fullName>
    </submittedName>
</protein>
<keyword evidence="3" id="KW-1185">Reference proteome</keyword>
<dbReference type="AlphaFoldDB" id="A0A7W6W9V2"/>
<evidence type="ECO:0000256" key="1">
    <source>
        <dbReference type="SAM" id="SignalP"/>
    </source>
</evidence>
<dbReference type="Proteomes" id="UP000554286">
    <property type="component" value="Unassembled WGS sequence"/>
</dbReference>